<keyword evidence="9 14" id="KW-0694">RNA-binding</keyword>
<evidence type="ECO:0000256" key="13">
    <source>
        <dbReference type="ARBA" id="ARBA00048300"/>
    </source>
</evidence>
<dbReference type="FunFam" id="3.30.930.10:FF:000046">
    <property type="entry name" value="Alanine--tRNA ligase"/>
    <property type="match status" value="1"/>
</dbReference>
<evidence type="ECO:0000256" key="1">
    <source>
        <dbReference type="ARBA" id="ARBA00008226"/>
    </source>
</evidence>
<comment type="domain">
    <text evidence="14">Consists of three domains; the N-terminal catalytic domain, the editing domain and the C-terminal C-Ala domain. The editing domain removes incorrectly charged amino acids, while the C-Ala domain, along with tRNA(Ala), serves as a bridge to cooperatively bring together the editing and aminoacylation centers thus stimulating deacylation of misacylated tRNAs.</text>
</comment>
<evidence type="ECO:0000313" key="19">
    <source>
        <dbReference type="Proteomes" id="UP000824070"/>
    </source>
</evidence>
<feature type="binding site" evidence="14">
    <location>
        <position position="664"/>
    </location>
    <ligand>
        <name>Zn(2+)</name>
        <dbReference type="ChEBI" id="CHEBI:29105"/>
    </ligand>
</feature>
<protein>
    <recommendedName>
        <fullName evidence="14">Alanine--tRNA ligase</fullName>
        <ecNumber evidence="14">6.1.1.7</ecNumber>
    </recommendedName>
    <alternativeName>
        <fullName evidence="14">Alanyl-tRNA synthetase</fullName>
        <shortName evidence="14">AlaRS</shortName>
    </alternativeName>
</protein>
<feature type="binding site" evidence="14">
    <location>
        <position position="558"/>
    </location>
    <ligand>
        <name>Zn(2+)</name>
        <dbReference type="ChEBI" id="CHEBI:29105"/>
    </ligand>
</feature>
<dbReference type="SUPFAM" id="SSF101353">
    <property type="entry name" value="Putative anticodon-binding domain of alanyl-tRNA synthetase (AlaRS)"/>
    <property type="match status" value="1"/>
</dbReference>
<dbReference type="Gene3D" id="3.30.54.20">
    <property type="match status" value="1"/>
</dbReference>
<dbReference type="InterPro" id="IPR018165">
    <property type="entry name" value="Ala-tRNA-synth_IIc_core"/>
</dbReference>
<evidence type="ECO:0000256" key="3">
    <source>
        <dbReference type="ARBA" id="ARBA00022555"/>
    </source>
</evidence>
<dbReference type="Proteomes" id="UP000824070">
    <property type="component" value="Unassembled WGS sequence"/>
</dbReference>
<dbReference type="GO" id="GO:0005524">
    <property type="term" value="F:ATP binding"/>
    <property type="evidence" value="ECO:0007669"/>
    <property type="project" value="UniProtKB-UniRule"/>
</dbReference>
<dbReference type="PANTHER" id="PTHR11777:SF9">
    <property type="entry name" value="ALANINE--TRNA LIGASE, CYTOPLASMIC"/>
    <property type="match status" value="1"/>
</dbReference>
<dbReference type="CDD" id="cd00673">
    <property type="entry name" value="AlaRS_core"/>
    <property type="match status" value="1"/>
</dbReference>
<sequence length="865" mass="96322">MKNLTGEQIRRMWIEFFESKGHKYIKGVSLIPQGDKSLLWVNAGVTGLKKYFDGTEIPPCRRIVNVQKSIRTNDIENVGHTARHHTFFEMLGNFSIGDYFRKEVIAFAIEILTSPKWFDMDIDRLYITYNPSDLDAFECWKSHGVKEDHLVPLESNYWQIGEGPCGPNTEVFYDRGEKYDPQHLGRKLLEDDIENDRYIEIWGIVFSQYNAVNGVDRKDYKELPSKNIDTGSGLERLACIMQGTETNFETDLFTPIMKAAEDICHKPYEGENLLPYRVIADHARCLTFALSDGASFSNEGRGYVLRRIIRRAMRYGQKLGIDKPFMHSLVDVVVDNYSSFYPELQESRDRVKKQILDEENRFIKTLTEGEALLRDFLSRGYLSGEEAFRLYDTYGFPLDLTQEIAAESGVSVDVGRFNELMEQQKERARSARGEIESFHKQSKDLLEFKESSDFTYDSDSVKATVTGLFKDGVKVTSIDDEGDVATDLTPFYAEAGGQVSDTGSLIDGSAKAEVTGVFKAPAGQHLCHVKVNGGSIKLGDEVTLSVDEGRRRLIERNHSATHLLHAAIGEVLGTHVDQKGSYVDEDYLRFDFSFDRKLTDEELDKIAEKVNEMIASSIEEKTLVLPIEEAKKLGAEMEFSEKYGDTVRVVTFGDVSKEFCGGTHVKNSADIGLFAIVSESSTGSGVRRIEAKTSLGALNFLLSSDKQLRLASSKLGCKKEEVVAKVGSLQEDLSKANKEIEHLKQKISAASAKGSEGEFEDVAGVRFLFKSVELGREDMLKLGDSLKSNKQDYLIVLLSTLGQKKPMVVFASGLGERKLGAGAAMKLIAPLLSGNGGGSPKMASGAYSDASKSEQAKQAIKEKLA</sequence>
<keyword evidence="7 14" id="KW-0862">Zinc</keyword>
<evidence type="ECO:0000313" key="18">
    <source>
        <dbReference type="EMBL" id="HIU45375.1"/>
    </source>
</evidence>
<keyword evidence="15" id="KW-0175">Coiled coil</keyword>
<keyword evidence="11 14" id="KW-0030">Aminoacyl-tRNA synthetase</keyword>
<organism evidence="18 19">
    <name type="scientific">Candidatus Alloenteromonas pullicola</name>
    <dbReference type="NCBI Taxonomy" id="2840784"/>
    <lineage>
        <taxon>Bacteria</taxon>
        <taxon>Bacillati</taxon>
        <taxon>Bacillota</taxon>
        <taxon>Bacillota incertae sedis</taxon>
        <taxon>Candidatus Alloenteromonas</taxon>
    </lineage>
</organism>
<dbReference type="GO" id="GO:0140096">
    <property type="term" value="F:catalytic activity, acting on a protein"/>
    <property type="evidence" value="ECO:0007669"/>
    <property type="project" value="UniProtKB-ARBA"/>
</dbReference>
<feature type="region of interest" description="Disordered" evidence="16">
    <location>
        <begin position="837"/>
        <end position="865"/>
    </location>
</feature>
<evidence type="ECO:0000256" key="7">
    <source>
        <dbReference type="ARBA" id="ARBA00022833"/>
    </source>
</evidence>
<dbReference type="InterPro" id="IPR018164">
    <property type="entry name" value="Ala-tRNA-synth_IIc_N"/>
</dbReference>
<accession>A0A9D1LP48</accession>
<evidence type="ECO:0000256" key="5">
    <source>
        <dbReference type="ARBA" id="ARBA00022723"/>
    </source>
</evidence>
<dbReference type="InterPro" id="IPR018163">
    <property type="entry name" value="Thr/Ala-tRNA-synth_IIc_edit"/>
</dbReference>
<dbReference type="InterPro" id="IPR050058">
    <property type="entry name" value="Ala-tRNA_ligase"/>
</dbReference>
<evidence type="ECO:0000256" key="10">
    <source>
        <dbReference type="ARBA" id="ARBA00022917"/>
    </source>
</evidence>
<dbReference type="EC" id="6.1.1.7" evidence="14"/>
<evidence type="ECO:0000256" key="6">
    <source>
        <dbReference type="ARBA" id="ARBA00022741"/>
    </source>
</evidence>
<evidence type="ECO:0000256" key="4">
    <source>
        <dbReference type="ARBA" id="ARBA00022598"/>
    </source>
</evidence>
<dbReference type="Gene3D" id="3.10.310.40">
    <property type="match status" value="1"/>
</dbReference>
<comment type="catalytic activity">
    <reaction evidence="13 14">
        <text>tRNA(Ala) + L-alanine + ATP = L-alanyl-tRNA(Ala) + AMP + diphosphate</text>
        <dbReference type="Rhea" id="RHEA:12540"/>
        <dbReference type="Rhea" id="RHEA-COMP:9657"/>
        <dbReference type="Rhea" id="RHEA-COMP:9923"/>
        <dbReference type="ChEBI" id="CHEBI:30616"/>
        <dbReference type="ChEBI" id="CHEBI:33019"/>
        <dbReference type="ChEBI" id="CHEBI:57972"/>
        <dbReference type="ChEBI" id="CHEBI:78442"/>
        <dbReference type="ChEBI" id="CHEBI:78497"/>
        <dbReference type="ChEBI" id="CHEBI:456215"/>
        <dbReference type="EC" id="6.1.1.7"/>
    </reaction>
</comment>
<evidence type="ECO:0000256" key="16">
    <source>
        <dbReference type="SAM" id="MobiDB-lite"/>
    </source>
</evidence>
<keyword evidence="8 14" id="KW-0067">ATP-binding</keyword>
<dbReference type="GO" id="GO:0005829">
    <property type="term" value="C:cytosol"/>
    <property type="evidence" value="ECO:0007669"/>
    <property type="project" value="TreeGrafter"/>
</dbReference>
<keyword evidence="3 14" id="KW-0820">tRNA-binding</keyword>
<dbReference type="SUPFAM" id="SSF55186">
    <property type="entry name" value="ThrRS/AlaRS common domain"/>
    <property type="match status" value="1"/>
</dbReference>
<feature type="coiled-coil region" evidence="15">
    <location>
        <begin position="719"/>
        <end position="753"/>
    </location>
</feature>
<evidence type="ECO:0000256" key="9">
    <source>
        <dbReference type="ARBA" id="ARBA00022884"/>
    </source>
</evidence>
<dbReference type="InterPro" id="IPR002318">
    <property type="entry name" value="Ala-tRNA-lgiase_IIc"/>
</dbReference>
<gene>
    <name evidence="14 18" type="primary">alaS</name>
    <name evidence="18" type="ORF">IAC52_03655</name>
</gene>
<dbReference type="SMART" id="SM00863">
    <property type="entry name" value="tRNA_SAD"/>
    <property type="match status" value="1"/>
</dbReference>
<keyword evidence="6 14" id="KW-0547">Nucleotide-binding</keyword>
<keyword evidence="2 14" id="KW-0963">Cytoplasm</keyword>
<dbReference type="Gene3D" id="6.10.250.550">
    <property type="match status" value="1"/>
</dbReference>
<feature type="compositionally biased region" description="Basic and acidic residues" evidence="16">
    <location>
        <begin position="851"/>
        <end position="865"/>
    </location>
</feature>
<dbReference type="Pfam" id="PF07973">
    <property type="entry name" value="tRNA_SAD"/>
    <property type="match status" value="1"/>
</dbReference>
<evidence type="ECO:0000256" key="11">
    <source>
        <dbReference type="ARBA" id="ARBA00023146"/>
    </source>
</evidence>
<evidence type="ECO:0000256" key="14">
    <source>
        <dbReference type="HAMAP-Rule" id="MF_00036"/>
    </source>
</evidence>
<dbReference type="GO" id="GO:0008270">
    <property type="term" value="F:zinc ion binding"/>
    <property type="evidence" value="ECO:0007669"/>
    <property type="project" value="UniProtKB-UniRule"/>
</dbReference>
<dbReference type="InterPro" id="IPR012947">
    <property type="entry name" value="tRNA_SAD"/>
</dbReference>
<dbReference type="HAMAP" id="MF_00036_B">
    <property type="entry name" value="Ala_tRNA_synth_B"/>
    <property type="match status" value="1"/>
</dbReference>
<comment type="similarity">
    <text evidence="1 14">Belongs to the class-II aminoacyl-tRNA synthetase family.</text>
</comment>
<dbReference type="SUPFAM" id="SSF55681">
    <property type="entry name" value="Class II aaRS and biotin synthetases"/>
    <property type="match status" value="1"/>
</dbReference>
<evidence type="ECO:0000256" key="8">
    <source>
        <dbReference type="ARBA" id="ARBA00022840"/>
    </source>
</evidence>
<dbReference type="PROSITE" id="PS50860">
    <property type="entry name" value="AA_TRNA_LIGASE_II_ALA"/>
    <property type="match status" value="1"/>
</dbReference>
<evidence type="ECO:0000256" key="15">
    <source>
        <dbReference type="SAM" id="Coils"/>
    </source>
</evidence>
<dbReference type="Gene3D" id="2.40.30.130">
    <property type="match status" value="1"/>
</dbReference>
<comment type="subcellular location">
    <subcellularLocation>
        <location evidence="14">Cytoplasm</location>
    </subcellularLocation>
</comment>
<keyword evidence="5 14" id="KW-0479">Metal-binding</keyword>
<keyword evidence="4 14" id="KW-0436">Ligase</keyword>
<keyword evidence="10 14" id="KW-0648">Protein biosynthesis</keyword>
<dbReference type="GO" id="GO:0000049">
    <property type="term" value="F:tRNA binding"/>
    <property type="evidence" value="ECO:0007669"/>
    <property type="project" value="UniProtKB-KW"/>
</dbReference>
<reference evidence="18" key="2">
    <citation type="journal article" date="2021" name="PeerJ">
        <title>Extensive microbial diversity within the chicken gut microbiome revealed by metagenomics and culture.</title>
        <authorList>
            <person name="Gilroy R."/>
            <person name="Ravi A."/>
            <person name="Getino M."/>
            <person name="Pursley I."/>
            <person name="Horton D.L."/>
            <person name="Alikhan N.F."/>
            <person name="Baker D."/>
            <person name="Gharbi K."/>
            <person name="Hall N."/>
            <person name="Watson M."/>
            <person name="Adriaenssens E.M."/>
            <person name="Foster-Nyarko E."/>
            <person name="Jarju S."/>
            <person name="Secka A."/>
            <person name="Antonio M."/>
            <person name="Oren A."/>
            <person name="Chaudhuri R.R."/>
            <person name="La Ragione R."/>
            <person name="Hildebrand F."/>
            <person name="Pallen M.J."/>
        </authorList>
    </citation>
    <scope>NUCLEOTIDE SEQUENCE</scope>
    <source>
        <strain evidence="18">ChiGjej1B1-22543</strain>
    </source>
</reference>
<dbReference type="GO" id="GO:0016740">
    <property type="term" value="F:transferase activity"/>
    <property type="evidence" value="ECO:0007669"/>
    <property type="project" value="UniProtKB-ARBA"/>
</dbReference>
<dbReference type="NCBIfam" id="TIGR00344">
    <property type="entry name" value="alaS"/>
    <property type="match status" value="1"/>
</dbReference>
<dbReference type="InterPro" id="IPR045864">
    <property type="entry name" value="aa-tRNA-synth_II/BPL/LPL"/>
</dbReference>
<dbReference type="SUPFAM" id="SSF50447">
    <property type="entry name" value="Translation proteins"/>
    <property type="match status" value="1"/>
</dbReference>
<proteinExistence type="inferred from homology"/>
<dbReference type="Gene3D" id="3.30.980.10">
    <property type="entry name" value="Threonyl-trna Synthetase, Chain A, domain 2"/>
    <property type="match status" value="1"/>
</dbReference>
<dbReference type="GO" id="GO:0004813">
    <property type="term" value="F:alanine-tRNA ligase activity"/>
    <property type="evidence" value="ECO:0007669"/>
    <property type="project" value="UniProtKB-UniRule"/>
</dbReference>
<dbReference type="Pfam" id="PF01411">
    <property type="entry name" value="tRNA-synt_2c"/>
    <property type="match status" value="1"/>
</dbReference>
<evidence type="ECO:0000256" key="2">
    <source>
        <dbReference type="ARBA" id="ARBA00022490"/>
    </source>
</evidence>
<evidence type="ECO:0000259" key="17">
    <source>
        <dbReference type="PROSITE" id="PS50860"/>
    </source>
</evidence>
<dbReference type="Gene3D" id="3.30.930.10">
    <property type="entry name" value="Bira Bifunctional Protein, Domain 2"/>
    <property type="match status" value="1"/>
</dbReference>
<feature type="binding site" evidence="14">
    <location>
        <position position="660"/>
    </location>
    <ligand>
        <name>Zn(2+)</name>
        <dbReference type="ChEBI" id="CHEBI:29105"/>
    </ligand>
</feature>
<comment type="caution">
    <text evidence="18">The sequence shown here is derived from an EMBL/GenBank/DDBJ whole genome shotgun (WGS) entry which is preliminary data.</text>
</comment>
<dbReference type="PANTHER" id="PTHR11777">
    <property type="entry name" value="ALANYL-TRNA SYNTHETASE"/>
    <property type="match status" value="1"/>
</dbReference>
<dbReference type="FunFam" id="3.10.310.40:FF:000001">
    <property type="entry name" value="Alanine--tRNA ligase"/>
    <property type="match status" value="1"/>
</dbReference>
<dbReference type="InterPro" id="IPR023033">
    <property type="entry name" value="Ala_tRNA_ligase_euk/bac"/>
</dbReference>
<dbReference type="FunFam" id="3.30.980.10:FF:000004">
    <property type="entry name" value="Alanine--tRNA ligase, cytoplasmic"/>
    <property type="match status" value="1"/>
</dbReference>
<dbReference type="InterPro" id="IPR009000">
    <property type="entry name" value="Transl_B-barrel_sf"/>
</dbReference>
<comment type="function">
    <text evidence="12 14">Catalyzes the attachment of alanine to tRNA(Ala) in a two-step reaction: alanine is first activated by ATP to form Ala-AMP and then transferred to the acceptor end of tRNA(Ala). Also edits incorrectly charged Ser-tRNA(Ala) and Gly-tRNA(Ala) via its editing domain.</text>
</comment>
<name>A0A9D1LP48_9FIRM</name>
<dbReference type="PRINTS" id="PR00980">
    <property type="entry name" value="TRNASYNTHALA"/>
</dbReference>
<reference evidence="18" key="1">
    <citation type="submission" date="2020-10" db="EMBL/GenBank/DDBJ databases">
        <authorList>
            <person name="Gilroy R."/>
        </authorList>
    </citation>
    <scope>NUCLEOTIDE SEQUENCE</scope>
    <source>
        <strain evidence="18">ChiGjej1B1-22543</strain>
    </source>
</reference>
<feature type="domain" description="Alanyl-transfer RNA synthetases family profile" evidence="17">
    <location>
        <begin position="4"/>
        <end position="703"/>
    </location>
</feature>
<dbReference type="GO" id="GO:0002161">
    <property type="term" value="F:aminoacyl-tRNA deacylase activity"/>
    <property type="evidence" value="ECO:0007669"/>
    <property type="project" value="TreeGrafter"/>
</dbReference>
<evidence type="ECO:0000256" key="12">
    <source>
        <dbReference type="ARBA" id="ARBA00024779"/>
    </source>
</evidence>
<dbReference type="InterPro" id="IPR018162">
    <property type="entry name" value="Ala-tRNA-ligase_IIc_anticod-bd"/>
</dbReference>
<dbReference type="EMBL" id="DVMV01000025">
    <property type="protein sequence ID" value="HIU45375.1"/>
    <property type="molecule type" value="Genomic_DNA"/>
</dbReference>
<dbReference type="GO" id="GO:0006419">
    <property type="term" value="P:alanyl-tRNA aminoacylation"/>
    <property type="evidence" value="ECO:0007669"/>
    <property type="project" value="UniProtKB-UniRule"/>
</dbReference>
<comment type="cofactor">
    <cofactor evidence="14">
        <name>Zn(2+)</name>
        <dbReference type="ChEBI" id="CHEBI:29105"/>
    </cofactor>
    <text evidence="14">Binds 1 zinc ion per subunit.</text>
</comment>
<feature type="binding site" evidence="14">
    <location>
        <position position="562"/>
    </location>
    <ligand>
        <name>Zn(2+)</name>
        <dbReference type="ChEBI" id="CHEBI:29105"/>
    </ligand>
</feature>
<dbReference type="FunFam" id="3.30.54.20:FF:000001">
    <property type="entry name" value="Alanine--tRNA ligase"/>
    <property type="match status" value="1"/>
</dbReference>
<dbReference type="AlphaFoldDB" id="A0A9D1LP48"/>